<feature type="transmembrane region" description="Helical" evidence="5">
    <location>
        <begin position="5"/>
        <end position="26"/>
    </location>
</feature>
<dbReference type="EMBL" id="JAHLQL010000001">
    <property type="protein sequence ID" value="MBU5590348.1"/>
    <property type="molecule type" value="Genomic_DNA"/>
</dbReference>
<feature type="transmembrane region" description="Helical" evidence="5">
    <location>
        <begin position="100"/>
        <end position="121"/>
    </location>
</feature>
<evidence type="ECO:0000313" key="6">
    <source>
        <dbReference type="EMBL" id="MBU5590348.1"/>
    </source>
</evidence>
<evidence type="ECO:0000313" key="7">
    <source>
        <dbReference type="Proteomes" id="UP000736583"/>
    </source>
</evidence>
<evidence type="ECO:0000256" key="3">
    <source>
        <dbReference type="ARBA" id="ARBA00022989"/>
    </source>
</evidence>
<keyword evidence="4 5" id="KW-0472">Membrane</keyword>
<gene>
    <name evidence="6" type="ORF">KQI89_01085</name>
</gene>
<keyword evidence="2 5" id="KW-0812">Transmembrane</keyword>
<evidence type="ECO:0000256" key="5">
    <source>
        <dbReference type="SAM" id="Phobius"/>
    </source>
</evidence>
<protein>
    <submittedName>
        <fullName evidence="6">ABC transporter permease</fullName>
    </submittedName>
</protein>
<keyword evidence="7" id="KW-1185">Reference proteome</keyword>
<comment type="subcellular location">
    <subcellularLocation>
        <location evidence="1">Membrane</location>
        <topology evidence="1">Multi-pass membrane protein</topology>
    </subcellularLocation>
</comment>
<dbReference type="Pfam" id="PF06541">
    <property type="entry name" value="ABC_trans_CmpB"/>
    <property type="match status" value="1"/>
</dbReference>
<feature type="transmembrane region" description="Helical" evidence="5">
    <location>
        <begin position="32"/>
        <end position="50"/>
    </location>
</feature>
<dbReference type="Proteomes" id="UP000736583">
    <property type="component" value="Unassembled WGS sequence"/>
</dbReference>
<keyword evidence="3 5" id="KW-1133">Transmembrane helix</keyword>
<organism evidence="6 7">
    <name type="scientific">Clostridium simiarum</name>
    <dbReference type="NCBI Taxonomy" id="2841506"/>
    <lineage>
        <taxon>Bacteria</taxon>
        <taxon>Bacillati</taxon>
        <taxon>Bacillota</taxon>
        <taxon>Clostridia</taxon>
        <taxon>Eubacteriales</taxon>
        <taxon>Clostridiaceae</taxon>
        <taxon>Clostridium</taxon>
    </lineage>
</organism>
<name>A0ABS6EY70_9CLOT</name>
<comment type="caution">
    <text evidence="6">The sequence shown here is derived from an EMBL/GenBank/DDBJ whole genome shotgun (WGS) entry which is preliminary data.</text>
</comment>
<dbReference type="RefSeq" id="WP_216455564.1">
    <property type="nucleotide sequence ID" value="NZ_JAHLQL010000001.1"/>
</dbReference>
<feature type="transmembrane region" description="Helical" evidence="5">
    <location>
        <begin position="62"/>
        <end position="88"/>
    </location>
</feature>
<evidence type="ECO:0000256" key="2">
    <source>
        <dbReference type="ARBA" id="ARBA00022692"/>
    </source>
</evidence>
<dbReference type="PANTHER" id="PTHR31746">
    <property type="entry name" value="TRANSMEMBRANE PROTEIN 229 FAMILY MEMBER"/>
    <property type="match status" value="1"/>
</dbReference>
<accession>A0ABS6EY70</accession>
<dbReference type="PANTHER" id="PTHR31746:SF2">
    <property type="entry name" value="TRANSMEMBRANE PROTEIN 229A"/>
    <property type="match status" value="1"/>
</dbReference>
<proteinExistence type="predicted"/>
<dbReference type="InterPro" id="IPR010540">
    <property type="entry name" value="CmpB_TMEM229"/>
</dbReference>
<evidence type="ECO:0000256" key="1">
    <source>
        <dbReference type="ARBA" id="ARBA00004141"/>
    </source>
</evidence>
<evidence type="ECO:0000256" key="4">
    <source>
        <dbReference type="ARBA" id="ARBA00023136"/>
    </source>
</evidence>
<sequence length="139" mass="15854">MIKKFVIYGLLGFCGEVLWTGIGSLVKGDVKLTGWTYIWMFFIYGLAVFLEPIHDRTRHLSFFIRGGIYMVLIFMTEFITGSILLKVLGVCPWNYAGKPLSPYGLITFTYAPVWFVAGLIFEKIHDTLTQLQLANMDNI</sequence>
<reference evidence="6 7" key="1">
    <citation type="submission" date="2021-06" db="EMBL/GenBank/DDBJ databases">
        <authorList>
            <person name="Sun Q."/>
            <person name="Li D."/>
        </authorList>
    </citation>
    <scope>NUCLEOTIDE SEQUENCE [LARGE SCALE GENOMIC DNA]</scope>
    <source>
        <strain evidence="6 7">MSJ-4</strain>
    </source>
</reference>